<name>A0AAD7J7Q0_9AGAR</name>
<reference evidence="1" key="1">
    <citation type="submission" date="2023-03" db="EMBL/GenBank/DDBJ databases">
        <title>Massive genome expansion in bonnet fungi (Mycena s.s.) driven by repeated elements and novel gene families across ecological guilds.</title>
        <authorList>
            <consortium name="Lawrence Berkeley National Laboratory"/>
            <person name="Harder C.B."/>
            <person name="Miyauchi S."/>
            <person name="Viragh M."/>
            <person name="Kuo A."/>
            <person name="Thoen E."/>
            <person name="Andreopoulos B."/>
            <person name="Lu D."/>
            <person name="Skrede I."/>
            <person name="Drula E."/>
            <person name="Henrissat B."/>
            <person name="Morin E."/>
            <person name="Kohler A."/>
            <person name="Barry K."/>
            <person name="LaButti K."/>
            <person name="Morin E."/>
            <person name="Salamov A."/>
            <person name="Lipzen A."/>
            <person name="Mereny Z."/>
            <person name="Hegedus B."/>
            <person name="Baldrian P."/>
            <person name="Stursova M."/>
            <person name="Weitz H."/>
            <person name="Taylor A."/>
            <person name="Grigoriev I.V."/>
            <person name="Nagy L.G."/>
            <person name="Martin F."/>
            <person name="Kauserud H."/>
        </authorList>
    </citation>
    <scope>NUCLEOTIDE SEQUENCE</scope>
    <source>
        <strain evidence="1">CBHHK188m</strain>
    </source>
</reference>
<dbReference type="InterPro" id="IPR036047">
    <property type="entry name" value="F-box-like_dom_sf"/>
</dbReference>
<keyword evidence="2" id="KW-1185">Reference proteome</keyword>
<evidence type="ECO:0000313" key="2">
    <source>
        <dbReference type="Proteomes" id="UP001215280"/>
    </source>
</evidence>
<dbReference type="Gene3D" id="1.20.1280.50">
    <property type="match status" value="1"/>
</dbReference>
<dbReference type="AlphaFoldDB" id="A0AAD7J7Q0"/>
<gene>
    <name evidence="1" type="ORF">DFH07DRAFT_940225</name>
</gene>
<comment type="caution">
    <text evidence="1">The sequence shown here is derived from an EMBL/GenBank/DDBJ whole genome shotgun (WGS) entry which is preliminary data.</text>
</comment>
<proteinExistence type="predicted"/>
<sequence>MLRLISNGHPNSTPHSSEETRVVQTLLTHFERTVSPCQPNLLVDSTDIMIRALPRIRSLLSAFKRLPEPVLGQIFDHFVRDRPTMDCRTRAHTLCSVSRRWRTVAIATPLLWTSLELNLRPGWKPTFDSICISRSCALPIDIRIYYQEYFPAALDDALHLILRHLPRIRYLLLDLLEPWSGAVPARPAHVFSPLRDVAVASHLAILDISLPPRTIAWEWISSIVQNAPNLHAFSFIGDPIPNTPWSQLQSLSLGPVTLRESLRVLSQTPRLRSCDFILTPCQPPQRNIITHPLRCLMLQRLATGPYRTDDITDFLAHVTLPSLISLAIAGAHRVAPHVLAFLSRSDCAPRRLNLLDTRLTTFQIGQIVLHPHMQKLQFLNIELFQSIITRDLLGHLRVVGGQPPLIESLRRIYLWPVVSSGAAATLVATLSEKAVYTVRLVDGMLSMSADFTYVMPESDCEEWNRAAT</sequence>
<organism evidence="1 2">
    <name type="scientific">Mycena maculata</name>
    <dbReference type="NCBI Taxonomy" id="230809"/>
    <lineage>
        <taxon>Eukaryota</taxon>
        <taxon>Fungi</taxon>
        <taxon>Dikarya</taxon>
        <taxon>Basidiomycota</taxon>
        <taxon>Agaricomycotina</taxon>
        <taxon>Agaricomycetes</taxon>
        <taxon>Agaricomycetidae</taxon>
        <taxon>Agaricales</taxon>
        <taxon>Marasmiineae</taxon>
        <taxon>Mycenaceae</taxon>
        <taxon>Mycena</taxon>
    </lineage>
</organism>
<accession>A0AAD7J7Q0</accession>
<protein>
    <recommendedName>
        <fullName evidence="3">F-box domain-containing protein</fullName>
    </recommendedName>
</protein>
<evidence type="ECO:0008006" key="3">
    <source>
        <dbReference type="Google" id="ProtNLM"/>
    </source>
</evidence>
<dbReference type="EMBL" id="JARJLG010000054">
    <property type="protein sequence ID" value="KAJ7758814.1"/>
    <property type="molecule type" value="Genomic_DNA"/>
</dbReference>
<dbReference type="Proteomes" id="UP001215280">
    <property type="component" value="Unassembled WGS sequence"/>
</dbReference>
<dbReference type="SUPFAM" id="SSF81383">
    <property type="entry name" value="F-box domain"/>
    <property type="match status" value="1"/>
</dbReference>
<evidence type="ECO:0000313" key="1">
    <source>
        <dbReference type="EMBL" id="KAJ7758814.1"/>
    </source>
</evidence>